<dbReference type="Proteomes" id="UP000315289">
    <property type="component" value="Unassembled WGS sequence"/>
</dbReference>
<reference evidence="1 2" key="1">
    <citation type="journal article" date="2019" name="Front. Microbiol.">
        <title>Ammonia Oxidation by the Arctic Terrestrial Thaumarchaeote Candidatus Nitrosocosmicus arcticus Is Stimulated by Increasing Temperatures.</title>
        <authorList>
            <person name="Alves R.J.E."/>
            <person name="Kerou M."/>
            <person name="Zappe A."/>
            <person name="Bittner R."/>
            <person name="Abby S.S."/>
            <person name="Schmidt H.A."/>
            <person name="Pfeifer K."/>
            <person name="Schleper C."/>
        </authorList>
    </citation>
    <scope>NUCLEOTIDE SEQUENCE [LARGE SCALE GENOMIC DNA]</scope>
    <source>
        <strain evidence="1 2">Kfb</strain>
    </source>
</reference>
<protein>
    <submittedName>
        <fullName evidence="1">Uncharacterized protein</fullName>
    </submittedName>
</protein>
<comment type="caution">
    <text evidence="1">The sequence shown here is derived from an EMBL/GenBank/DDBJ whole genome shotgun (WGS) entry which is preliminary data.</text>
</comment>
<evidence type="ECO:0000313" key="2">
    <source>
        <dbReference type="Proteomes" id="UP000315289"/>
    </source>
</evidence>
<name>A0A557SWZ1_9ARCH</name>
<evidence type="ECO:0000313" key="1">
    <source>
        <dbReference type="EMBL" id="TVP41120.1"/>
    </source>
</evidence>
<keyword evidence="2" id="KW-1185">Reference proteome</keyword>
<gene>
    <name evidence="1" type="ORF">NARC_40082</name>
</gene>
<dbReference type="OrthoDB" id="11530at2157"/>
<accession>A0A557SWZ1</accession>
<sequence>MRTLLKIVVIFSILSAFTLITTLNNNGVAFAICGELENPNISCHEQYNSHSNTATSTTTTTEDEVDPMLCTDLKCSLGEEYLLDPKTDVMDDPLDLLDY</sequence>
<proteinExistence type="predicted"/>
<organism evidence="1 2">
    <name type="scientific">Candidatus Nitrosocosmicus arcticus</name>
    <dbReference type="NCBI Taxonomy" id="2035267"/>
    <lineage>
        <taxon>Archaea</taxon>
        <taxon>Nitrososphaerota</taxon>
        <taxon>Nitrososphaeria</taxon>
        <taxon>Nitrososphaerales</taxon>
        <taxon>Nitrososphaeraceae</taxon>
        <taxon>Candidatus Nitrosocosmicus</taxon>
    </lineage>
</organism>
<dbReference type="AlphaFoldDB" id="A0A557SWZ1"/>
<dbReference type="EMBL" id="VOAH01000004">
    <property type="protein sequence ID" value="TVP41120.1"/>
    <property type="molecule type" value="Genomic_DNA"/>
</dbReference>